<dbReference type="AlphaFoldDB" id="A0A3S1AZI7"/>
<sequence length="351" mass="40703">MGTIVMVTPTLPTIFLSPALSRRMMDFLIKLWFLLAVALYEMLMGVKIIVSGKPSLRGTSSLILENHRTRIDWLFLMSYLCRYSDIKEFRISLKYPLKKFPGAGWAMQCAGFLFLKRKWDEDKDHIANGINYFSKVKSKPQFLLFPEGTDMCPFSIKRSHDFAEKNGLTKYNYVLHPRTTGFIHFINEMKKGQIIDSVLDVTVGYPKTLIQSELQALKGIYPEEIHFYVEDHPIHTLPSSEEELAEWLKKLWDRKEERLKKFYEEKRFTCEVGESGDAGNAVMPMKEEDVKVLLIKVVVFWLTFLFAVFACLYIFPLFRLFCFIGCVTYVVIGIRHGGVDNVIYGAVRDHK</sequence>
<dbReference type="InterPro" id="IPR032098">
    <property type="entry name" value="Acyltransf_C"/>
</dbReference>
<evidence type="ECO:0000256" key="1">
    <source>
        <dbReference type="ARBA" id="ARBA00008655"/>
    </source>
</evidence>
<keyword evidence="7" id="KW-1185">Reference proteome</keyword>
<dbReference type="PANTHER" id="PTHR10983:SF16">
    <property type="entry name" value="LYSOCARDIOLIPIN ACYLTRANSFERASE 1"/>
    <property type="match status" value="1"/>
</dbReference>
<comment type="similarity">
    <text evidence="1">Belongs to the 1-acyl-sn-glycerol-3-phosphate acyltransferase family.</text>
</comment>
<feature type="domain" description="Phospholipid/glycerol acyltransferase" evidence="5">
    <location>
        <begin position="61"/>
        <end position="183"/>
    </location>
</feature>
<dbReference type="EMBL" id="RQTK01001085">
    <property type="protein sequence ID" value="RUS72299.1"/>
    <property type="molecule type" value="Genomic_DNA"/>
</dbReference>
<dbReference type="GO" id="GO:0036149">
    <property type="term" value="P:phosphatidylinositol acyl-chain remodeling"/>
    <property type="evidence" value="ECO:0007669"/>
    <property type="project" value="TreeGrafter"/>
</dbReference>
<keyword evidence="3" id="KW-0012">Acyltransferase</keyword>
<evidence type="ECO:0000256" key="4">
    <source>
        <dbReference type="SAM" id="Phobius"/>
    </source>
</evidence>
<gene>
    <name evidence="6" type="ORF">EGW08_019945</name>
</gene>
<dbReference type="InterPro" id="IPR002123">
    <property type="entry name" value="Plipid/glycerol_acylTrfase"/>
</dbReference>
<name>A0A3S1AZI7_ELYCH</name>
<dbReference type="PANTHER" id="PTHR10983">
    <property type="entry name" value="1-ACYLGLYCEROL-3-PHOSPHATE ACYLTRANSFERASE-RELATED"/>
    <property type="match status" value="1"/>
</dbReference>
<keyword evidence="4" id="KW-1133">Transmembrane helix</keyword>
<dbReference type="Pfam" id="PF01553">
    <property type="entry name" value="Acyltransferase"/>
    <property type="match status" value="1"/>
</dbReference>
<dbReference type="Pfam" id="PF16076">
    <property type="entry name" value="Acyltransf_C"/>
    <property type="match status" value="1"/>
</dbReference>
<dbReference type="GO" id="GO:0016746">
    <property type="term" value="F:acyltransferase activity"/>
    <property type="evidence" value="ECO:0007669"/>
    <property type="project" value="UniProtKB-KW"/>
</dbReference>
<evidence type="ECO:0000256" key="3">
    <source>
        <dbReference type="ARBA" id="ARBA00023315"/>
    </source>
</evidence>
<keyword evidence="4" id="KW-0472">Membrane</keyword>
<dbReference type="Proteomes" id="UP000271974">
    <property type="component" value="Unassembled WGS sequence"/>
</dbReference>
<keyword evidence="4" id="KW-0812">Transmembrane</keyword>
<dbReference type="SUPFAM" id="SSF69593">
    <property type="entry name" value="Glycerol-3-phosphate (1)-acyltransferase"/>
    <property type="match status" value="1"/>
</dbReference>
<evidence type="ECO:0000313" key="7">
    <source>
        <dbReference type="Proteomes" id="UP000271974"/>
    </source>
</evidence>
<feature type="transmembrane region" description="Helical" evidence="4">
    <location>
        <begin position="293"/>
        <end position="315"/>
    </location>
</feature>
<protein>
    <recommendedName>
        <fullName evidence="5">Phospholipid/glycerol acyltransferase domain-containing protein</fullName>
    </recommendedName>
</protein>
<dbReference type="CDD" id="cd07990">
    <property type="entry name" value="LPLAT_LCLAT1-like"/>
    <property type="match status" value="1"/>
</dbReference>
<comment type="caution">
    <text evidence="6">The sequence shown here is derived from an EMBL/GenBank/DDBJ whole genome shotgun (WGS) entry which is preliminary data.</text>
</comment>
<dbReference type="GO" id="GO:0005783">
    <property type="term" value="C:endoplasmic reticulum"/>
    <property type="evidence" value="ECO:0007669"/>
    <property type="project" value="TreeGrafter"/>
</dbReference>
<evidence type="ECO:0000259" key="5">
    <source>
        <dbReference type="SMART" id="SM00563"/>
    </source>
</evidence>
<dbReference type="STRING" id="188477.A0A3S1AZI7"/>
<keyword evidence="2" id="KW-0808">Transferase</keyword>
<dbReference type="SMART" id="SM00563">
    <property type="entry name" value="PlsC"/>
    <property type="match status" value="1"/>
</dbReference>
<proteinExistence type="inferred from homology"/>
<feature type="transmembrane region" description="Helical" evidence="4">
    <location>
        <begin position="31"/>
        <end position="50"/>
    </location>
</feature>
<accession>A0A3S1AZI7</accession>
<reference evidence="6 7" key="1">
    <citation type="submission" date="2019-01" db="EMBL/GenBank/DDBJ databases">
        <title>A draft genome assembly of the solar-powered sea slug Elysia chlorotica.</title>
        <authorList>
            <person name="Cai H."/>
            <person name="Li Q."/>
            <person name="Fang X."/>
            <person name="Li J."/>
            <person name="Curtis N.E."/>
            <person name="Altenburger A."/>
            <person name="Shibata T."/>
            <person name="Feng M."/>
            <person name="Maeda T."/>
            <person name="Schwartz J.A."/>
            <person name="Shigenobu S."/>
            <person name="Lundholm N."/>
            <person name="Nishiyama T."/>
            <person name="Yang H."/>
            <person name="Hasebe M."/>
            <person name="Li S."/>
            <person name="Pierce S.K."/>
            <person name="Wang J."/>
        </authorList>
    </citation>
    <scope>NUCLEOTIDE SEQUENCE [LARGE SCALE GENOMIC DNA]</scope>
    <source>
        <strain evidence="6">EC2010</strain>
        <tissue evidence="6">Whole organism of an adult</tissue>
    </source>
</reference>
<evidence type="ECO:0000313" key="6">
    <source>
        <dbReference type="EMBL" id="RUS72299.1"/>
    </source>
</evidence>
<organism evidence="6 7">
    <name type="scientific">Elysia chlorotica</name>
    <name type="common">Eastern emerald elysia</name>
    <name type="synonym">Sea slug</name>
    <dbReference type="NCBI Taxonomy" id="188477"/>
    <lineage>
        <taxon>Eukaryota</taxon>
        <taxon>Metazoa</taxon>
        <taxon>Spiralia</taxon>
        <taxon>Lophotrochozoa</taxon>
        <taxon>Mollusca</taxon>
        <taxon>Gastropoda</taxon>
        <taxon>Heterobranchia</taxon>
        <taxon>Euthyneura</taxon>
        <taxon>Panpulmonata</taxon>
        <taxon>Sacoglossa</taxon>
        <taxon>Placobranchoidea</taxon>
        <taxon>Plakobranchidae</taxon>
        <taxon>Elysia</taxon>
    </lineage>
</organism>
<evidence type="ECO:0000256" key="2">
    <source>
        <dbReference type="ARBA" id="ARBA00022679"/>
    </source>
</evidence>
<dbReference type="OrthoDB" id="186786at2759"/>